<dbReference type="STRING" id="517719.SAMN05421762_3265"/>
<evidence type="ECO:0000313" key="2">
    <source>
        <dbReference type="EMBL" id="SFD03404.1"/>
    </source>
</evidence>
<protein>
    <recommendedName>
        <fullName evidence="4">UrcA family protein</fullName>
    </recommendedName>
</protein>
<dbReference type="RefSeq" id="WP_093445828.1">
    <property type="nucleotide sequence ID" value="NZ_FNZG01000001.1"/>
</dbReference>
<feature type="chain" id="PRO_5014120277" description="UrcA family protein" evidence="1">
    <location>
        <begin position="22"/>
        <end position="109"/>
    </location>
</feature>
<gene>
    <name evidence="2" type="ORF">SAMN05421762_3265</name>
</gene>
<keyword evidence="3" id="KW-1185">Reference proteome</keyword>
<dbReference type="OrthoDB" id="7871819at2"/>
<dbReference type="Proteomes" id="UP000231644">
    <property type="component" value="Unassembled WGS sequence"/>
</dbReference>
<keyword evidence="1" id="KW-0732">Signal</keyword>
<feature type="signal peptide" evidence="1">
    <location>
        <begin position="1"/>
        <end position="21"/>
    </location>
</feature>
<proteinExistence type="predicted"/>
<accession>A0A1I1P0A8</accession>
<dbReference type="AlphaFoldDB" id="A0A1I1P0A8"/>
<evidence type="ECO:0000256" key="1">
    <source>
        <dbReference type="SAM" id="SignalP"/>
    </source>
</evidence>
<organism evidence="2 3">
    <name type="scientific">Pseudooceanicola nitratireducens</name>
    <dbReference type="NCBI Taxonomy" id="517719"/>
    <lineage>
        <taxon>Bacteria</taxon>
        <taxon>Pseudomonadati</taxon>
        <taxon>Pseudomonadota</taxon>
        <taxon>Alphaproteobacteria</taxon>
        <taxon>Rhodobacterales</taxon>
        <taxon>Paracoccaceae</taxon>
        <taxon>Pseudooceanicola</taxon>
    </lineage>
</organism>
<reference evidence="2 3" key="1">
    <citation type="submission" date="2016-10" db="EMBL/GenBank/DDBJ databases">
        <authorList>
            <person name="de Groot N.N."/>
        </authorList>
    </citation>
    <scope>NUCLEOTIDE SEQUENCE [LARGE SCALE GENOMIC DNA]</scope>
    <source>
        <strain evidence="2 3">DSM 29619</strain>
    </source>
</reference>
<name>A0A1I1P0A8_9RHOB</name>
<sequence>MKILFPAVLASLALTSGGAIAQTAERCSLVGQMAGSVWLEMIQGLGDGKTAQVDSAIARLDALSATYARLDCDQAALNTAFDCVLTAEDGQAPRAVLRQCMAQSGIAGE</sequence>
<evidence type="ECO:0008006" key="4">
    <source>
        <dbReference type="Google" id="ProtNLM"/>
    </source>
</evidence>
<dbReference type="EMBL" id="FOLX01000001">
    <property type="protein sequence ID" value="SFD03404.1"/>
    <property type="molecule type" value="Genomic_DNA"/>
</dbReference>
<evidence type="ECO:0000313" key="3">
    <source>
        <dbReference type="Proteomes" id="UP000231644"/>
    </source>
</evidence>